<dbReference type="EnsemblPlants" id="OMERI06G02330.1">
    <property type="protein sequence ID" value="OMERI06G02330.1"/>
    <property type="gene ID" value="OMERI06G02330"/>
</dbReference>
<accession>A0A0E0DWE3</accession>
<dbReference type="Gramene" id="OMERI06G02330.1">
    <property type="protein sequence ID" value="OMERI06G02330.1"/>
    <property type="gene ID" value="OMERI06G02330"/>
</dbReference>
<name>A0A0E0DWE3_9ORYZ</name>
<evidence type="ECO:0008006" key="4">
    <source>
        <dbReference type="Google" id="ProtNLM"/>
    </source>
</evidence>
<feature type="region of interest" description="Disordered" evidence="1">
    <location>
        <begin position="1"/>
        <end position="29"/>
    </location>
</feature>
<keyword evidence="3" id="KW-1185">Reference proteome</keyword>
<protein>
    <recommendedName>
        <fullName evidence="4">DUF834 domain-containing protein</fullName>
    </recommendedName>
</protein>
<dbReference type="Proteomes" id="UP000008021">
    <property type="component" value="Chromosome 6"/>
</dbReference>
<feature type="region of interest" description="Disordered" evidence="1">
    <location>
        <begin position="45"/>
        <end position="72"/>
    </location>
</feature>
<sequence length="72" mass="7406">MGVGARLDAEEAGAAMQSGSRRGGCRSRGRRRWLPGLAANLDLATEGGRRGDRRGIAGGDVGAGGGREERAR</sequence>
<proteinExistence type="predicted"/>
<evidence type="ECO:0000256" key="1">
    <source>
        <dbReference type="SAM" id="MobiDB-lite"/>
    </source>
</evidence>
<reference evidence="2" key="1">
    <citation type="submission" date="2015-04" db="UniProtKB">
        <authorList>
            <consortium name="EnsemblPlants"/>
        </authorList>
    </citation>
    <scope>IDENTIFICATION</scope>
</reference>
<dbReference type="HOGENOM" id="CLU_2726474_0_0_1"/>
<evidence type="ECO:0000313" key="3">
    <source>
        <dbReference type="Proteomes" id="UP000008021"/>
    </source>
</evidence>
<reference evidence="2" key="2">
    <citation type="submission" date="2018-05" db="EMBL/GenBank/DDBJ databases">
        <title>OmerRS3 (Oryza meridionalis Reference Sequence Version 3).</title>
        <authorList>
            <person name="Zhang J."/>
            <person name="Kudrna D."/>
            <person name="Lee S."/>
            <person name="Talag J."/>
            <person name="Welchert J."/>
            <person name="Wing R.A."/>
        </authorList>
    </citation>
    <scope>NUCLEOTIDE SEQUENCE [LARGE SCALE GENOMIC DNA]</scope>
    <source>
        <strain evidence="2">cv. OR44</strain>
    </source>
</reference>
<feature type="compositionally biased region" description="Gly residues" evidence="1">
    <location>
        <begin position="56"/>
        <end position="65"/>
    </location>
</feature>
<organism evidence="2">
    <name type="scientific">Oryza meridionalis</name>
    <dbReference type="NCBI Taxonomy" id="40149"/>
    <lineage>
        <taxon>Eukaryota</taxon>
        <taxon>Viridiplantae</taxon>
        <taxon>Streptophyta</taxon>
        <taxon>Embryophyta</taxon>
        <taxon>Tracheophyta</taxon>
        <taxon>Spermatophyta</taxon>
        <taxon>Magnoliopsida</taxon>
        <taxon>Liliopsida</taxon>
        <taxon>Poales</taxon>
        <taxon>Poaceae</taxon>
        <taxon>BOP clade</taxon>
        <taxon>Oryzoideae</taxon>
        <taxon>Oryzeae</taxon>
        <taxon>Oryzinae</taxon>
        <taxon>Oryza</taxon>
    </lineage>
</organism>
<dbReference type="AlphaFoldDB" id="A0A0E0DWE3"/>
<evidence type="ECO:0000313" key="2">
    <source>
        <dbReference type="EnsemblPlants" id="OMERI06G02330.1"/>
    </source>
</evidence>